<dbReference type="OrthoDB" id="5450521at2"/>
<name>A8ZTK6_DESOH</name>
<proteinExistence type="predicted"/>
<evidence type="ECO:0000313" key="3">
    <source>
        <dbReference type="Proteomes" id="UP000008561"/>
    </source>
</evidence>
<feature type="transmembrane region" description="Helical" evidence="1">
    <location>
        <begin position="119"/>
        <end position="138"/>
    </location>
</feature>
<dbReference type="Gene3D" id="1.20.950.20">
    <property type="entry name" value="Transmembrane di-heme cytochromes, Chain C"/>
    <property type="match status" value="1"/>
</dbReference>
<keyword evidence="1" id="KW-1133">Transmembrane helix</keyword>
<dbReference type="RefSeq" id="WP_012173889.1">
    <property type="nucleotide sequence ID" value="NC_009943.1"/>
</dbReference>
<dbReference type="HOGENOM" id="CLU_107083_0_0_7"/>
<dbReference type="eggNOG" id="COG2181">
    <property type="taxonomic scope" value="Bacteria"/>
</dbReference>
<evidence type="ECO:0000313" key="2">
    <source>
        <dbReference type="EMBL" id="ABW66270.1"/>
    </source>
</evidence>
<dbReference type="AlphaFoldDB" id="A8ZTK6"/>
<feature type="transmembrane region" description="Helical" evidence="1">
    <location>
        <begin position="150"/>
        <end position="171"/>
    </location>
</feature>
<organism evidence="2 3">
    <name type="scientific">Desulfosudis oleivorans (strain DSM 6200 / JCM 39069 / Hxd3)</name>
    <name type="common">Desulfococcus oleovorans</name>
    <dbReference type="NCBI Taxonomy" id="96561"/>
    <lineage>
        <taxon>Bacteria</taxon>
        <taxon>Pseudomonadati</taxon>
        <taxon>Thermodesulfobacteriota</taxon>
        <taxon>Desulfobacteria</taxon>
        <taxon>Desulfobacterales</taxon>
        <taxon>Desulfosudaceae</taxon>
        <taxon>Desulfosudis</taxon>
    </lineage>
</organism>
<reference evidence="2 3" key="1">
    <citation type="submission" date="2007-10" db="EMBL/GenBank/DDBJ databases">
        <title>Complete sequence of Desulfococcus oleovorans Hxd3.</title>
        <authorList>
            <consortium name="US DOE Joint Genome Institute"/>
            <person name="Copeland A."/>
            <person name="Lucas S."/>
            <person name="Lapidus A."/>
            <person name="Barry K."/>
            <person name="Glavina del Rio T."/>
            <person name="Dalin E."/>
            <person name="Tice H."/>
            <person name="Pitluck S."/>
            <person name="Kiss H."/>
            <person name="Brettin T."/>
            <person name="Bruce D."/>
            <person name="Detter J.C."/>
            <person name="Han C."/>
            <person name="Schmutz J."/>
            <person name="Larimer F."/>
            <person name="Land M."/>
            <person name="Hauser L."/>
            <person name="Kyrpides N."/>
            <person name="Kim E."/>
            <person name="Wawrik B."/>
            <person name="Richardson P."/>
        </authorList>
    </citation>
    <scope>NUCLEOTIDE SEQUENCE [LARGE SCALE GENOMIC DNA]</scope>
    <source>
        <strain evidence="3">DSM 6200 / JCM 39069 / Hxd3</strain>
    </source>
</reference>
<dbReference type="Proteomes" id="UP000008561">
    <property type="component" value="Chromosome"/>
</dbReference>
<gene>
    <name evidence="2" type="ordered locus">Dole_0460</name>
</gene>
<dbReference type="EMBL" id="CP000859">
    <property type="protein sequence ID" value="ABW66270.1"/>
    <property type="molecule type" value="Genomic_DNA"/>
</dbReference>
<keyword evidence="1" id="KW-0472">Membrane</keyword>
<sequence length="222" mass="24927">MDPLNLVYDLARGPLVWVAVVVFLVGAVVQVYRMWSLTSAARPVENLPRSLKPVERKKLPLGVRLRLSVAGTSPVTVVVTTVFHLCLVITPLFVLGHNILVDNAWGASLFSFPEGFSDFLTLVVVACAGYFLVRRIFYERVRLISTPWDYLFLALAAGPFITGALAYHQIFDYKLMITAHMLLGELMLIAIPFTKFAHMLFFPVFRFAVASEYSLGNGRRTW</sequence>
<feature type="transmembrane region" description="Helical" evidence="1">
    <location>
        <begin position="75"/>
        <end position="99"/>
    </location>
</feature>
<dbReference type="SUPFAM" id="SSF103501">
    <property type="entry name" value="Respiratory nitrate reductase 1 gamma chain"/>
    <property type="match status" value="1"/>
</dbReference>
<protein>
    <recommendedName>
        <fullName evidence="4">Nitrate reductase</fullName>
    </recommendedName>
</protein>
<dbReference type="STRING" id="96561.Dole_0460"/>
<dbReference type="KEGG" id="dol:Dole_0460"/>
<keyword evidence="1" id="KW-0812">Transmembrane</keyword>
<accession>A8ZTK6</accession>
<feature type="transmembrane region" description="Helical" evidence="1">
    <location>
        <begin position="15"/>
        <end position="32"/>
    </location>
</feature>
<dbReference type="InterPro" id="IPR036197">
    <property type="entry name" value="NarG-like_sf"/>
</dbReference>
<evidence type="ECO:0000256" key="1">
    <source>
        <dbReference type="SAM" id="Phobius"/>
    </source>
</evidence>
<evidence type="ECO:0008006" key="4">
    <source>
        <dbReference type="Google" id="ProtNLM"/>
    </source>
</evidence>
<keyword evidence="3" id="KW-1185">Reference proteome</keyword>